<dbReference type="InterPro" id="IPR036397">
    <property type="entry name" value="RNaseH_sf"/>
</dbReference>
<dbReference type="InterPro" id="IPR012337">
    <property type="entry name" value="RNaseH-like_sf"/>
</dbReference>
<dbReference type="Pfam" id="PF00078">
    <property type="entry name" value="RVT_1"/>
    <property type="match status" value="1"/>
</dbReference>
<name>A0A5B6X891_9ROSI</name>
<dbReference type="GO" id="GO:0004523">
    <property type="term" value="F:RNA-DNA hybrid ribonuclease activity"/>
    <property type="evidence" value="ECO:0007669"/>
    <property type="project" value="InterPro"/>
</dbReference>
<sequence>MWGILGDDRRMEAFRETLVDCQLFDIGFSGVCFTWERGNLPETNIRERLDRGLRMRNHCLLILNTKKALHFTGSRKFHFEAWWTLEDFSEKVIREAWEVTGGTLLEKLRKLQICLEDWSRKNRQHREGLKKKLMQEMEDLVGRERNDETLAKIIDTKIHLNLEIDKDEMYWEQRERQNWSSSGIKTQLSFTDSEADKHNFDTGYKGRFGDRGGNLFKSKGVTDSCKVLDGIEKTVTQEDNEFLLAPYRADEIQVALEGMGPTKAPGADGFPALFFQRYWHVVGQDVIAFCLGILNNNQEFGDFNNTDIVLILKVPKPTHLVNFRPISLCSVIYKVVAKTIANRLQKIIDKCIDKVQSAFVPGRLITDNVLLAYKILHTLKQKRSGKKGVMVVKLDMSKAYDRAEWGFLEVVITKLGFPKDWTELLHRCITSVRYTVNINERKGNLFQPSRGLRQGDPLSPFLFLMCSEGLSSLMRTSMKRGSIKGVKASRKGPAISHLLFADDCIHFGEASPKGARILKDILQDYEKCSGQCVNFSKSIVFFSSNTIEEDKAIVSRLLGVRIASNPEKYLGLLNMIGRRKKESFQNLLDRISMRIDGWSNKMLSQRGKEVFIKSVLQAIPIFAMSYFLLPKSLCKKMESQFANFWWQKGKGRKGIHWCQWSHLCRPKNEGGLGFRNMAQFNTAMLAKQGWRFLENPKSLVAQVFKAKYLPNSDFLNSQLGSRNSYAWRSIWAARGILEKGLIWKVGTGSSISIVNDVWVPDLVNSSSSDNKVEVLINRQTREWNREEIEYTFGADEVDKFLRIPLAQSPHDDFLVWRGEPTGVFLVKSTYKLLQSLDPIAYAVNLSLKKLTSDSSCPRCGLGSETLSHLFRDCSVLVDMWPYLTEIQLIQEINGDFQQWLTSCFAFMSLDLCRLFCVALWALWGIGTLGFMKGEAHLSASGVVARDNTGSVLVSKSRVHEKVCSAFAAEALACREAIQLGTDMQEKNVIIEGDSLTVIKKCRQDSIDRSQIGSYIFDIHQKKSVFSRLSFDFIPRSGNILAHLIAKDSLKNRRELYLERGVPLYAEAQARNDSIREPD</sequence>
<dbReference type="GO" id="GO:0003676">
    <property type="term" value="F:nucleic acid binding"/>
    <property type="evidence" value="ECO:0007669"/>
    <property type="project" value="InterPro"/>
</dbReference>
<dbReference type="CDD" id="cd06222">
    <property type="entry name" value="RNase_H_like"/>
    <property type="match status" value="1"/>
</dbReference>
<dbReference type="InterPro" id="IPR002156">
    <property type="entry name" value="RNaseH_domain"/>
</dbReference>
<dbReference type="PANTHER" id="PTHR33116:SF86">
    <property type="entry name" value="REVERSE TRANSCRIPTASE DOMAIN-CONTAINING PROTEIN"/>
    <property type="match status" value="1"/>
</dbReference>
<dbReference type="InterPro" id="IPR043502">
    <property type="entry name" value="DNA/RNA_pol_sf"/>
</dbReference>
<organism evidence="2 3">
    <name type="scientific">Gossypium australe</name>
    <dbReference type="NCBI Taxonomy" id="47621"/>
    <lineage>
        <taxon>Eukaryota</taxon>
        <taxon>Viridiplantae</taxon>
        <taxon>Streptophyta</taxon>
        <taxon>Embryophyta</taxon>
        <taxon>Tracheophyta</taxon>
        <taxon>Spermatophyta</taxon>
        <taxon>Magnoliopsida</taxon>
        <taxon>eudicotyledons</taxon>
        <taxon>Gunneridae</taxon>
        <taxon>Pentapetalae</taxon>
        <taxon>rosids</taxon>
        <taxon>malvids</taxon>
        <taxon>Malvales</taxon>
        <taxon>Malvaceae</taxon>
        <taxon>Malvoideae</taxon>
        <taxon>Gossypium</taxon>
    </lineage>
</organism>
<evidence type="ECO:0000313" key="3">
    <source>
        <dbReference type="Proteomes" id="UP000325315"/>
    </source>
</evidence>
<proteinExistence type="predicted"/>
<accession>A0A5B6X891</accession>
<feature type="domain" description="Reverse transcriptase" evidence="1">
    <location>
        <begin position="295"/>
        <end position="574"/>
    </location>
</feature>
<dbReference type="GO" id="GO:0003964">
    <property type="term" value="F:RNA-directed DNA polymerase activity"/>
    <property type="evidence" value="ECO:0007669"/>
    <property type="project" value="UniProtKB-KW"/>
</dbReference>
<dbReference type="OrthoDB" id="8068635at2759"/>
<gene>
    <name evidence="2" type="ORF">EPI10_033833</name>
</gene>
<dbReference type="PANTHER" id="PTHR33116">
    <property type="entry name" value="REVERSE TRANSCRIPTASE ZINC-BINDING DOMAIN-CONTAINING PROTEIN-RELATED-RELATED"/>
    <property type="match status" value="1"/>
</dbReference>
<dbReference type="InterPro" id="IPR044730">
    <property type="entry name" value="RNase_H-like_dom_plant"/>
</dbReference>
<keyword evidence="3" id="KW-1185">Reference proteome</keyword>
<dbReference type="Gene3D" id="3.30.420.10">
    <property type="entry name" value="Ribonuclease H-like superfamily/Ribonuclease H"/>
    <property type="match status" value="1"/>
</dbReference>
<dbReference type="PROSITE" id="PS50878">
    <property type="entry name" value="RT_POL"/>
    <property type="match status" value="1"/>
</dbReference>
<dbReference type="EMBL" id="SMMG02000001">
    <property type="protein sequence ID" value="KAA3490359.1"/>
    <property type="molecule type" value="Genomic_DNA"/>
</dbReference>
<comment type="caution">
    <text evidence="2">The sequence shown here is derived from an EMBL/GenBank/DDBJ whole genome shotgun (WGS) entry which is preliminary data.</text>
</comment>
<dbReference type="InterPro" id="IPR000477">
    <property type="entry name" value="RT_dom"/>
</dbReference>
<dbReference type="Pfam" id="PF13456">
    <property type="entry name" value="RVT_3"/>
    <property type="match status" value="1"/>
</dbReference>
<dbReference type="Proteomes" id="UP000325315">
    <property type="component" value="Unassembled WGS sequence"/>
</dbReference>
<dbReference type="AlphaFoldDB" id="A0A5B6X891"/>
<keyword evidence="2" id="KW-0548">Nucleotidyltransferase</keyword>
<evidence type="ECO:0000259" key="1">
    <source>
        <dbReference type="PROSITE" id="PS50878"/>
    </source>
</evidence>
<dbReference type="SUPFAM" id="SSF53098">
    <property type="entry name" value="Ribonuclease H-like"/>
    <property type="match status" value="1"/>
</dbReference>
<keyword evidence="2" id="KW-0808">Transferase</keyword>
<dbReference type="SUPFAM" id="SSF56672">
    <property type="entry name" value="DNA/RNA polymerases"/>
    <property type="match status" value="1"/>
</dbReference>
<evidence type="ECO:0000313" key="2">
    <source>
        <dbReference type="EMBL" id="KAA3490359.1"/>
    </source>
</evidence>
<reference evidence="2" key="1">
    <citation type="submission" date="2019-08" db="EMBL/GenBank/DDBJ databases">
        <authorList>
            <person name="Liu F."/>
        </authorList>
    </citation>
    <scope>NUCLEOTIDE SEQUENCE [LARGE SCALE GENOMIC DNA]</scope>
    <source>
        <strain evidence="2">PA1801</strain>
        <tissue evidence="2">Leaf</tissue>
    </source>
</reference>
<dbReference type="CDD" id="cd01650">
    <property type="entry name" value="RT_nLTR_like"/>
    <property type="match status" value="1"/>
</dbReference>
<protein>
    <submittedName>
        <fullName evidence="2">Reverse transcriptase</fullName>
    </submittedName>
</protein>
<keyword evidence="2" id="KW-0695">RNA-directed DNA polymerase</keyword>